<dbReference type="Proteomes" id="UP000694888">
    <property type="component" value="Unplaced"/>
</dbReference>
<dbReference type="SUPFAM" id="SSF53474">
    <property type="entry name" value="alpha/beta-Hydrolases"/>
    <property type="match status" value="1"/>
</dbReference>
<feature type="region of interest" description="Disordered" evidence="2">
    <location>
        <begin position="114"/>
        <end position="152"/>
    </location>
</feature>
<dbReference type="NCBIfam" id="TIGR01392">
    <property type="entry name" value="homoserO_Ac_trn"/>
    <property type="match status" value="1"/>
</dbReference>
<dbReference type="PANTHER" id="PTHR32268:SF16">
    <property type="entry name" value="SERINE O-SUCCINYLTRANSFERASE"/>
    <property type="match status" value="1"/>
</dbReference>
<proteinExistence type="inferred from homology"/>
<reference evidence="5" key="1">
    <citation type="submission" date="2025-08" db="UniProtKB">
        <authorList>
            <consortium name="RefSeq"/>
        </authorList>
    </citation>
    <scope>IDENTIFICATION</scope>
</reference>
<dbReference type="GeneID" id="101855996"/>
<dbReference type="RefSeq" id="XP_005090944.1">
    <property type="nucleotide sequence ID" value="XM_005090887.3"/>
</dbReference>
<evidence type="ECO:0000313" key="5">
    <source>
        <dbReference type="RefSeq" id="XP_005090944.1"/>
    </source>
</evidence>
<dbReference type="Pfam" id="PF00561">
    <property type="entry name" value="Abhydrolase_1"/>
    <property type="match status" value="1"/>
</dbReference>
<accession>A0ABM0JD38</accession>
<dbReference type="InterPro" id="IPR000073">
    <property type="entry name" value="AB_hydrolase_1"/>
</dbReference>
<comment type="similarity">
    <text evidence="1">Belongs to the AB hydrolase superfamily. MetX family.</text>
</comment>
<evidence type="ECO:0000256" key="2">
    <source>
        <dbReference type="SAM" id="MobiDB-lite"/>
    </source>
</evidence>
<dbReference type="InterPro" id="IPR029058">
    <property type="entry name" value="AB_hydrolase_fold"/>
</dbReference>
<evidence type="ECO:0000259" key="3">
    <source>
        <dbReference type="Pfam" id="PF00561"/>
    </source>
</evidence>
<organism evidence="4 5">
    <name type="scientific">Aplysia californica</name>
    <name type="common">California sea hare</name>
    <dbReference type="NCBI Taxonomy" id="6500"/>
    <lineage>
        <taxon>Eukaryota</taxon>
        <taxon>Metazoa</taxon>
        <taxon>Spiralia</taxon>
        <taxon>Lophotrochozoa</taxon>
        <taxon>Mollusca</taxon>
        <taxon>Gastropoda</taxon>
        <taxon>Heterobranchia</taxon>
        <taxon>Euthyneura</taxon>
        <taxon>Tectipleura</taxon>
        <taxon>Aplysiida</taxon>
        <taxon>Aplysioidea</taxon>
        <taxon>Aplysiidae</taxon>
        <taxon>Aplysia</taxon>
    </lineage>
</organism>
<evidence type="ECO:0000256" key="1">
    <source>
        <dbReference type="ARBA" id="ARBA00006886"/>
    </source>
</evidence>
<name>A0ABM0JD38_APLCA</name>
<dbReference type="InterPro" id="IPR008220">
    <property type="entry name" value="HAT_MetX-like"/>
</dbReference>
<dbReference type="PANTHER" id="PTHR32268">
    <property type="entry name" value="HOMOSERINE O-ACETYLTRANSFERASE"/>
    <property type="match status" value="1"/>
</dbReference>
<dbReference type="Gene3D" id="3.40.50.1820">
    <property type="entry name" value="alpha/beta hydrolase"/>
    <property type="match status" value="1"/>
</dbReference>
<evidence type="ECO:0000313" key="4">
    <source>
        <dbReference type="Proteomes" id="UP000694888"/>
    </source>
</evidence>
<sequence>MVSLRSPSAVSVLLRLARQHSNDIHFQYRALQNMASLSNSRGRGKNSYSRGAHPKIAAAAARKVTASSPSSVSSPQVVVLSSLAMSTSSKQVVATLSHRQSQRDRMLRSNTGGVFSQHLRSNGTGRPFSTLSHGSRQQKHEAGVTSPLPQVETPTGDEYISELCNNQKAFKGLETDFPCLTRVKTSGPEPEYDNITKGYKLFSSEQPFSLSLNEGKLPRLDVAYETWGELNEDRSNAVVILAGLSASSHARSSVDNMRPGWWEKFVGPGCAVDTNKFFVICPNNLGGCYGTSGPSSINVLTGKPYGTTFPIIGVVDMVNAIFMLLDHLGIDKLYGSVGSSLGGMLSVQSAVSYPERVGRLITISSCAQSHPSSIAMRYLQRKCIMCDPNWNKGHYYDGPYPKVGMKLAREIATITYRSGPEWNERFGRERISSDPPSLCPTFLIESYLEHQGESFSTKYDPNSLLYMSKAMDMFDIGENYGSLEEGLANVACPVMVIGVQTDILFPIWQQRHLAEALQAAGNEQVTFYELNSMYGHDTFLLDLNGVGAAVKGFLETEQRETGWLTKHKLRHQERKSF</sequence>
<keyword evidence="4" id="KW-1185">Reference proteome</keyword>
<dbReference type="HAMAP" id="MF_00296">
    <property type="entry name" value="MetX_acyltransf"/>
    <property type="match status" value="1"/>
</dbReference>
<protein>
    <submittedName>
        <fullName evidence="5">Serine O-succinyltransferase</fullName>
    </submittedName>
</protein>
<feature type="domain" description="AB hydrolase-1" evidence="3">
    <location>
        <begin position="236"/>
        <end position="540"/>
    </location>
</feature>
<feature type="compositionally biased region" description="Polar residues" evidence="2">
    <location>
        <begin position="114"/>
        <end position="135"/>
    </location>
</feature>
<dbReference type="NCBIfam" id="NF001209">
    <property type="entry name" value="PRK00175.1"/>
    <property type="match status" value="1"/>
</dbReference>
<gene>
    <name evidence="5" type="primary">LOC101855996</name>
</gene>